<keyword evidence="6" id="KW-0676">Redox-active center</keyword>
<dbReference type="PIRSF" id="PIRSF001488">
    <property type="entry name" value="Tdi_protein"/>
    <property type="match status" value="1"/>
</dbReference>
<dbReference type="PANTHER" id="PTHR35891:SF3">
    <property type="entry name" value="THIOL:DISULFIDE INTERCHANGE PROTEIN DSBL"/>
    <property type="match status" value="1"/>
</dbReference>
<dbReference type="RefSeq" id="WP_130459714.1">
    <property type="nucleotide sequence ID" value="NZ_SHKM01000002.1"/>
</dbReference>
<dbReference type="InterPro" id="IPR017937">
    <property type="entry name" value="Thioredoxin_CS"/>
</dbReference>
<reference evidence="10 11" key="1">
    <citation type="submission" date="2019-02" db="EMBL/GenBank/DDBJ databases">
        <title>Genomic Encyclopedia of Type Strains, Phase IV (KMG-IV): sequencing the most valuable type-strain genomes for metagenomic binning, comparative biology and taxonomic classification.</title>
        <authorList>
            <person name="Goeker M."/>
        </authorList>
    </citation>
    <scope>NUCLEOTIDE SEQUENCE [LARGE SCALE GENOMIC DNA]</scope>
    <source>
        <strain evidence="10 11">DSM 21223</strain>
    </source>
</reference>
<organism evidence="10 11">
    <name type="scientific">Azospira oryzae</name>
    <dbReference type="NCBI Taxonomy" id="146939"/>
    <lineage>
        <taxon>Bacteria</taxon>
        <taxon>Pseudomonadati</taxon>
        <taxon>Pseudomonadota</taxon>
        <taxon>Betaproteobacteria</taxon>
        <taxon>Rhodocyclales</taxon>
        <taxon>Rhodocyclaceae</taxon>
        <taxon>Azospira</taxon>
    </lineage>
</organism>
<evidence type="ECO:0000259" key="9">
    <source>
        <dbReference type="PROSITE" id="PS51352"/>
    </source>
</evidence>
<name>A0ABY0IP84_9RHOO</name>
<comment type="caution">
    <text evidence="10">The sequence shown here is derived from an EMBL/GenBank/DDBJ whole genome shotgun (WGS) entry which is preliminary data.</text>
</comment>
<dbReference type="SUPFAM" id="SSF52833">
    <property type="entry name" value="Thioredoxin-like"/>
    <property type="match status" value="1"/>
</dbReference>
<evidence type="ECO:0000256" key="6">
    <source>
        <dbReference type="ARBA" id="ARBA00023284"/>
    </source>
</evidence>
<dbReference type="Proteomes" id="UP000292136">
    <property type="component" value="Unassembled WGS sequence"/>
</dbReference>
<keyword evidence="4 7" id="KW-0574">Periplasm</keyword>
<accession>A0ABY0IP84</accession>
<evidence type="ECO:0000256" key="2">
    <source>
        <dbReference type="ARBA" id="ARBA00005791"/>
    </source>
</evidence>
<feature type="domain" description="Thioredoxin" evidence="9">
    <location>
        <begin position="29"/>
        <end position="215"/>
    </location>
</feature>
<evidence type="ECO:0000313" key="10">
    <source>
        <dbReference type="EMBL" id="RZT76575.1"/>
    </source>
</evidence>
<dbReference type="PROSITE" id="PS00194">
    <property type="entry name" value="THIOREDOXIN_1"/>
    <property type="match status" value="1"/>
</dbReference>
<dbReference type="InterPro" id="IPR023205">
    <property type="entry name" value="DsbA/DsbL"/>
</dbReference>
<dbReference type="InterPro" id="IPR001853">
    <property type="entry name" value="DSBA-like_thioredoxin_dom"/>
</dbReference>
<dbReference type="PANTHER" id="PTHR35891">
    <property type="entry name" value="THIOL:DISULFIDE INTERCHANGE PROTEIN DSBA"/>
    <property type="match status" value="1"/>
</dbReference>
<feature type="chain" id="PRO_5045581455" description="Thiol:disulfide interchange protein" evidence="8">
    <location>
        <begin position="33"/>
        <end position="219"/>
    </location>
</feature>
<evidence type="ECO:0000256" key="3">
    <source>
        <dbReference type="ARBA" id="ARBA00022729"/>
    </source>
</evidence>
<evidence type="ECO:0000256" key="4">
    <source>
        <dbReference type="ARBA" id="ARBA00022764"/>
    </source>
</evidence>
<evidence type="ECO:0000256" key="7">
    <source>
        <dbReference type="PIRNR" id="PIRNR001488"/>
    </source>
</evidence>
<dbReference type="InterPro" id="IPR013766">
    <property type="entry name" value="Thioredoxin_domain"/>
</dbReference>
<dbReference type="InterPro" id="IPR036249">
    <property type="entry name" value="Thioredoxin-like_sf"/>
</dbReference>
<sequence>MTQTSASLYSRLRRWLAPLALLAAAALQPAVAQQQPQFQAINPPIATDSGNKIEVIEFFSYGCPHCADFNPLIHAWASRLGPDVTFKKVPITFGRPAWTNVAKLYYALETTGDLAKLDEAVFKAIHEQRVNLFDPRTAEEWVGKQGADGKKFAEAFASFGVNSKMSRAEQIARAYKVDGVPMVVVDGRYVVKGEAFKDVLRNADLLIEKIRAERAGKKK</sequence>
<keyword evidence="5 7" id="KW-1015">Disulfide bond</keyword>
<dbReference type="PROSITE" id="PS51352">
    <property type="entry name" value="THIOREDOXIN_2"/>
    <property type="match status" value="1"/>
</dbReference>
<keyword evidence="3 8" id="KW-0732">Signal</keyword>
<evidence type="ECO:0000256" key="5">
    <source>
        <dbReference type="ARBA" id="ARBA00023157"/>
    </source>
</evidence>
<gene>
    <name evidence="10" type="ORF">EV678_2453</name>
</gene>
<feature type="signal peptide" evidence="8">
    <location>
        <begin position="1"/>
        <end position="32"/>
    </location>
</feature>
<dbReference type="CDD" id="cd03019">
    <property type="entry name" value="DsbA_DsbA"/>
    <property type="match status" value="1"/>
</dbReference>
<dbReference type="InterPro" id="IPR050824">
    <property type="entry name" value="Thiol_disulfide_DsbA"/>
</dbReference>
<evidence type="ECO:0000313" key="11">
    <source>
        <dbReference type="Proteomes" id="UP000292136"/>
    </source>
</evidence>
<protein>
    <recommendedName>
        <fullName evidence="7">Thiol:disulfide interchange protein</fullName>
    </recommendedName>
</protein>
<proteinExistence type="inferred from homology"/>
<evidence type="ECO:0000256" key="8">
    <source>
        <dbReference type="SAM" id="SignalP"/>
    </source>
</evidence>
<dbReference type="Gene3D" id="3.40.30.10">
    <property type="entry name" value="Glutaredoxin"/>
    <property type="match status" value="1"/>
</dbReference>
<comment type="subcellular location">
    <subcellularLocation>
        <location evidence="1 7">Periplasm</location>
    </subcellularLocation>
</comment>
<keyword evidence="11" id="KW-1185">Reference proteome</keyword>
<evidence type="ECO:0000256" key="1">
    <source>
        <dbReference type="ARBA" id="ARBA00004418"/>
    </source>
</evidence>
<dbReference type="EMBL" id="SHKM01000002">
    <property type="protein sequence ID" value="RZT76575.1"/>
    <property type="molecule type" value="Genomic_DNA"/>
</dbReference>
<dbReference type="Pfam" id="PF01323">
    <property type="entry name" value="DSBA"/>
    <property type="match status" value="1"/>
</dbReference>
<comment type="similarity">
    <text evidence="2">Belongs to the thioredoxin family. DsbA subfamily.</text>
</comment>